<name>A0A9W7HNV8_HIBTR</name>
<evidence type="ECO:0000256" key="1">
    <source>
        <dbReference type="ARBA" id="ARBA00022603"/>
    </source>
</evidence>
<dbReference type="GO" id="GO:0046872">
    <property type="term" value="F:metal ion binding"/>
    <property type="evidence" value="ECO:0007669"/>
    <property type="project" value="UniProtKB-KW"/>
</dbReference>
<sequence length="139" mass="15619">MVETKVLRMNDADHEISYADNSAIQNAVILRVMPIIVQSVSDMFSKTAPTCIKVADLGCSSGPNTFMAISRVVDTIHAICRQQHLRLPEFEVLLNDLPENDFNSAFNSVTRFIRRLKKEKADMVQERCFIGGVPGFILF</sequence>
<gene>
    <name evidence="5" type="ORF">HRI_001697000</name>
</gene>
<keyword evidence="2" id="KW-0808">Transferase</keyword>
<dbReference type="Pfam" id="PF03492">
    <property type="entry name" value="Methyltransf_7"/>
    <property type="match status" value="1"/>
</dbReference>
<comment type="caution">
    <text evidence="5">The sequence shown here is derived from an EMBL/GenBank/DDBJ whole genome shotgun (WGS) entry which is preliminary data.</text>
</comment>
<accession>A0A9W7HNV8</accession>
<dbReference type="OrthoDB" id="980643at2759"/>
<evidence type="ECO:0000256" key="3">
    <source>
        <dbReference type="ARBA" id="ARBA00022723"/>
    </source>
</evidence>
<evidence type="ECO:0000313" key="6">
    <source>
        <dbReference type="Proteomes" id="UP001165190"/>
    </source>
</evidence>
<keyword evidence="1" id="KW-0489">Methyltransferase</keyword>
<protein>
    <submittedName>
        <fullName evidence="5">Uncharacterized protein</fullName>
    </submittedName>
</protein>
<dbReference type="EMBL" id="BSYR01000017">
    <property type="protein sequence ID" value="GMI80277.1"/>
    <property type="molecule type" value="Genomic_DNA"/>
</dbReference>
<dbReference type="InterPro" id="IPR029063">
    <property type="entry name" value="SAM-dependent_MTases_sf"/>
</dbReference>
<dbReference type="AlphaFoldDB" id="A0A9W7HNV8"/>
<dbReference type="Proteomes" id="UP001165190">
    <property type="component" value="Unassembled WGS sequence"/>
</dbReference>
<dbReference type="Gene3D" id="3.40.50.150">
    <property type="entry name" value="Vaccinia Virus protein VP39"/>
    <property type="match status" value="1"/>
</dbReference>
<keyword evidence="4" id="KW-0460">Magnesium</keyword>
<dbReference type="InterPro" id="IPR042086">
    <property type="entry name" value="MeTrfase_capping"/>
</dbReference>
<dbReference type="PANTHER" id="PTHR31009">
    <property type="entry name" value="S-ADENOSYL-L-METHIONINE:CARBOXYL METHYLTRANSFERASE FAMILY PROTEIN"/>
    <property type="match status" value="1"/>
</dbReference>
<dbReference type="GO" id="GO:0008168">
    <property type="term" value="F:methyltransferase activity"/>
    <property type="evidence" value="ECO:0007669"/>
    <property type="project" value="UniProtKB-KW"/>
</dbReference>
<dbReference type="GO" id="GO:0032259">
    <property type="term" value="P:methylation"/>
    <property type="evidence" value="ECO:0007669"/>
    <property type="project" value="UniProtKB-KW"/>
</dbReference>
<dbReference type="SUPFAM" id="SSF53335">
    <property type="entry name" value="S-adenosyl-L-methionine-dependent methyltransferases"/>
    <property type="match status" value="1"/>
</dbReference>
<proteinExistence type="predicted"/>
<keyword evidence="6" id="KW-1185">Reference proteome</keyword>
<evidence type="ECO:0000313" key="5">
    <source>
        <dbReference type="EMBL" id="GMI80277.1"/>
    </source>
</evidence>
<evidence type="ECO:0000256" key="4">
    <source>
        <dbReference type="ARBA" id="ARBA00022842"/>
    </source>
</evidence>
<dbReference type="Gene3D" id="1.10.1200.270">
    <property type="entry name" value="Methyltransferase, alpha-helical capping domain"/>
    <property type="match status" value="1"/>
</dbReference>
<dbReference type="InterPro" id="IPR005299">
    <property type="entry name" value="MeTrfase_7"/>
</dbReference>
<evidence type="ECO:0000256" key="2">
    <source>
        <dbReference type="ARBA" id="ARBA00022679"/>
    </source>
</evidence>
<keyword evidence="3" id="KW-0479">Metal-binding</keyword>
<organism evidence="5 6">
    <name type="scientific">Hibiscus trionum</name>
    <name type="common">Flower of an hour</name>
    <dbReference type="NCBI Taxonomy" id="183268"/>
    <lineage>
        <taxon>Eukaryota</taxon>
        <taxon>Viridiplantae</taxon>
        <taxon>Streptophyta</taxon>
        <taxon>Embryophyta</taxon>
        <taxon>Tracheophyta</taxon>
        <taxon>Spermatophyta</taxon>
        <taxon>Magnoliopsida</taxon>
        <taxon>eudicotyledons</taxon>
        <taxon>Gunneridae</taxon>
        <taxon>Pentapetalae</taxon>
        <taxon>rosids</taxon>
        <taxon>malvids</taxon>
        <taxon>Malvales</taxon>
        <taxon>Malvaceae</taxon>
        <taxon>Malvoideae</taxon>
        <taxon>Hibiscus</taxon>
    </lineage>
</organism>
<reference evidence="5" key="1">
    <citation type="submission" date="2023-05" db="EMBL/GenBank/DDBJ databases">
        <title>Genome and transcriptome analyses reveal genes involved in the formation of fine ridges on petal epidermal cells in Hibiscus trionum.</title>
        <authorList>
            <person name="Koshimizu S."/>
            <person name="Masuda S."/>
            <person name="Ishii T."/>
            <person name="Shirasu K."/>
            <person name="Hoshino A."/>
            <person name="Arita M."/>
        </authorList>
    </citation>
    <scope>NUCLEOTIDE SEQUENCE</scope>
    <source>
        <strain evidence="5">Hamamatsu line</strain>
    </source>
</reference>